<dbReference type="GO" id="GO:0004674">
    <property type="term" value="F:protein serine/threonine kinase activity"/>
    <property type="evidence" value="ECO:0007669"/>
    <property type="project" value="UniProtKB-KW"/>
</dbReference>
<keyword evidence="7" id="KW-0723">Serine/threonine-protein kinase</keyword>
<evidence type="ECO:0000256" key="3">
    <source>
        <dbReference type="PROSITE-ProRule" id="PRU10141"/>
    </source>
</evidence>
<dbReference type="Pfam" id="PF00069">
    <property type="entry name" value="Pkinase"/>
    <property type="match status" value="1"/>
</dbReference>
<dbReference type="InterPro" id="IPR011009">
    <property type="entry name" value="Kinase-like_dom_sf"/>
</dbReference>
<dbReference type="Gene3D" id="1.10.510.10">
    <property type="entry name" value="Transferase(Phosphotransferase) domain 1"/>
    <property type="match status" value="1"/>
</dbReference>
<comment type="caution">
    <text evidence="7">The sequence shown here is derived from an EMBL/GenBank/DDBJ whole genome shotgun (WGS) entry which is preliminary data.</text>
</comment>
<dbReference type="STRING" id="1793963.AXI58_14840"/>
<evidence type="ECO:0000256" key="1">
    <source>
        <dbReference type="ARBA" id="ARBA00022741"/>
    </source>
</evidence>
<dbReference type="InterPro" id="IPR017441">
    <property type="entry name" value="Protein_kinase_ATP_BS"/>
</dbReference>
<dbReference type="AlphaFoldDB" id="A0A150F7H5"/>
<dbReference type="PANTHER" id="PTHR24056">
    <property type="entry name" value="CELL DIVISION PROTEIN KINASE"/>
    <property type="match status" value="1"/>
</dbReference>
<dbReference type="SMART" id="SM00220">
    <property type="entry name" value="S_TKc"/>
    <property type="match status" value="1"/>
</dbReference>
<feature type="region of interest" description="Disordered" evidence="4">
    <location>
        <begin position="268"/>
        <end position="301"/>
    </location>
</feature>
<proteinExistence type="predicted"/>
<keyword evidence="5" id="KW-0812">Transmembrane</keyword>
<keyword evidence="8" id="KW-1185">Reference proteome</keyword>
<evidence type="ECO:0000313" key="7">
    <source>
        <dbReference type="EMBL" id="KXZ20461.1"/>
    </source>
</evidence>
<dbReference type="InterPro" id="IPR000719">
    <property type="entry name" value="Prot_kinase_dom"/>
</dbReference>
<keyword evidence="7" id="KW-0418">Kinase</keyword>
<dbReference type="GO" id="GO:0005524">
    <property type="term" value="F:ATP binding"/>
    <property type="evidence" value="ECO:0007669"/>
    <property type="project" value="UniProtKB-UniRule"/>
</dbReference>
<evidence type="ECO:0000256" key="4">
    <source>
        <dbReference type="SAM" id="MobiDB-lite"/>
    </source>
</evidence>
<dbReference type="Proteomes" id="UP000075430">
    <property type="component" value="Unassembled WGS sequence"/>
</dbReference>
<keyword evidence="2 3" id="KW-0067">ATP-binding</keyword>
<keyword evidence="7" id="KW-0808">Transferase</keyword>
<feature type="domain" description="Protein kinase" evidence="6">
    <location>
        <begin position="28"/>
        <end position="333"/>
    </location>
</feature>
<accession>A0A150F7H5</accession>
<organism evidence="7 8">
    <name type="scientific">Bacillus nakamurai</name>
    <dbReference type="NCBI Taxonomy" id="1793963"/>
    <lineage>
        <taxon>Bacteria</taxon>
        <taxon>Bacillati</taxon>
        <taxon>Bacillota</taxon>
        <taxon>Bacilli</taxon>
        <taxon>Bacillales</taxon>
        <taxon>Bacillaceae</taxon>
        <taxon>Bacillus</taxon>
    </lineage>
</organism>
<dbReference type="EMBL" id="LSBA01000013">
    <property type="protein sequence ID" value="KXZ20461.1"/>
    <property type="molecule type" value="Genomic_DNA"/>
</dbReference>
<feature type="transmembrane region" description="Helical" evidence="5">
    <location>
        <begin position="309"/>
        <end position="332"/>
    </location>
</feature>
<keyword evidence="5" id="KW-1133">Transmembrane helix</keyword>
<dbReference type="PROSITE" id="PS00107">
    <property type="entry name" value="PROTEIN_KINASE_ATP"/>
    <property type="match status" value="1"/>
</dbReference>
<evidence type="ECO:0000256" key="2">
    <source>
        <dbReference type="ARBA" id="ARBA00022840"/>
    </source>
</evidence>
<gene>
    <name evidence="7" type="ORF">AXI58_14840</name>
</gene>
<sequence length="333" mass="37117">MMNDALTSLVCSLTPGMAIQGKWNGRSYRLLRQLGKGANGIVYLAEASDGHVALKVSDDSMSVTSEVNVLKSFSKARSQTMGPSFFDADDAFIPQLKKSVSFYVMEYIEGPLLPQYISSKGMEWIPVLMVQLLSSLSVLHQQGWVFGDLKPENLIVTGPPAAIRCIDVGGTTKQGRAIKEYTEFYDRGYWGYGTRKAEPSYDLFAVAMIMIHCVQKKEYKKTSQPKEQLRSIIEGHPFLNKYKKVLFSALNGQYSSAEAMKHDILTAGQSSGSRKKAAPQPKQQRVKPRQGTVAHTRYKPKQKSAKSNGLFETLLILISVLALYFAYIVFFLI</sequence>
<keyword evidence="1 3" id="KW-0547">Nucleotide-binding</keyword>
<feature type="binding site" evidence="3">
    <location>
        <position position="55"/>
    </location>
    <ligand>
        <name>ATP</name>
        <dbReference type="ChEBI" id="CHEBI:30616"/>
    </ligand>
</feature>
<dbReference type="OrthoDB" id="583109at2"/>
<dbReference type="Gene3D" id="3.30.200.20">
    <property type="entry name" value="Phosphorylase Kinase, domain 1"/>
    <property type="match status" value="1"/>
</dbReference>
<keyword evidence="5" id="KW-0472">Membrane</keyword>
<dbReference type="RefSeq" id="WP_061521569.1">
    <property type="nucleotide sequence ID" value="NZ_JARLZY010000018.1"/>
</dbReference>
<dbReference type="InterPro" id="IPR050108">
    <property type="entry name" value="CDK"/>
</dbReference>
<dbReference type="SUPFAM" id="SSF56112">
    <property type="entry name" value="Protein kinase-like (PK-like)"/>
    <property type="match status" value="1"/>
</dbReference>
<dbReference type="PROSITE" id="PS50011">
    <property type="entry name" value="PROTEIN_KINASE_DOM"/>
    <property type="match status" value="1"/>
</dbReference>
<protein>
    <submittedName>
        <fullName evidence="7">Serine/threonine protein kinase</fullName>
    </submittedName>
</protein>
<evidence type="ECO:0000259" key="6">
    <source>
        <dbReference type="PROSITE" id="PS50011"/>
    </source>
</evidence>
<evidence type="ECO:0000313" key="8">
    <source>
        <dbReference type="Proteomes" id="UP000075430"/>
    </source>
</evidence>
<evidence type="ECO:0000256" key="5">
    <source>
        <dbReference type="SAM" id="Phobius"/>
    </source>
</evidence>
<reference evidence="8" key="1">
    <citation type="submission" date="2016-02" db="EMBL/GenBank/DDBJ databases">
        <authorList>
            <person name="Dunlap C."/>
        </authorList>
    </citation>
    <scope>NUCLEOTIDE SEQUENCE [LARGE SCALE GENOMIC DNA]</scope>
    <source>
        <strain evidence="8">NRRL B-41092</strain>
    </source>
</reference>
<name>A0A150F7H5_9BACI</name>